<evidence type="ECO:0000256" key="1">
    <source>
        <dbReference type="SAM" id="Phobius"/>
    </source>
</evidence>
<feature type="transmembrane region" description="Helical" evidence="1">
    <location>
        <begin position="150"/>
        <end position="168"/>
    </location>
</feature>
<accession>A0AA38P8G1</accession>
<sequence>MVTRSRHLLYVFFIVNSTLVVSLLDLLKQSYADVMNGIYIDVALFSWLPMSFFITAMFLPVKPDLEAGAGSTQIGQPKDIVALLGCGHTWLNLNRLVSAISDRHRSNCTIPSPLLFAFCYAPEAIIVSLLLTIILYGLCLQACDIEERRWGYFQSVYSMVAFLLTWLLDLFQHIVTLKDQDKEYDHP</sequence>
<dbReference type="EMBL" id="MU806191">
    <property type="protein sequence ID" value="KAJ3838283.1"/>
    <property type="molecule type" value="Genomic_DNA"/>
</dbReference>
<feature type="transmembrane region" description="Helical" evidence="1">
    <location>
        <begin position="114"/>
        <end position="138"/>
    </location>
</feature>
<feature type="transmembrane region" description="Helical" evidence="1">
    <location>
        <begin position="38"/>
        <end position="59"/>
    </location>
</feature>
<protein>
    <submittedName>
        <fullName evidence="2">Uncharacterized protein</fullName>
    </submittedName>
</protein>
<keyword evidence="1" id="KW-0812">Transmembrane</keyword>
<feature type="transmembrane region" description="Helical" evidence="1">
    <location>
        <begin position="6"/>
        <end position="26"/>
    </location>
</feature>
<keyword evidence="1" id="KW-1133">Transmembrane helix</keyword>
<keyword evidence="1" id="KW-0472">Membrane</keyword>
<keyword evidence="3" id="KW-1185">Reference proteome</keyword>
<evidence type="ECO:0000313" key="2">
    <source>
        <dbReference type="EMBL" id="KAJ3838283.1"/>
    </source>
</evidence>
<organism evidence="2 3">
    <name type="scientific">Lentinula raphanica</name>
    <dbReference type="NCBI Taxonomy" id="153919"/>
    <lineage>
        <taxon>Eukaryota</taxon>
        <taxon>Fungi</taxon>
        <taxon>Dikarya</taxon>
        <taxon>Basidiomycota</taxon>
        <taxon>Agaricomycotina</taxon>
        <taxon>Agaricomycetes</taxon>
        <taxon>Agaricomycetidae</taxon>
        <taxon>Agaricales</taxon>
        <taxon>Marasmiineae</taxon>
        <taxon>Omphalotaceae</taxon>
        <taxon>Lentinula</taxon>
    </lineage>
</organism>
<gene>
    <name evidence="2" type="ORF">F5878DRAFT_661322</name>
</gene>
<dbReference type="Proteomes" id="UP001163846">
    <property type="component" value="Unassembled WGS sequence"/>
</dbReference>
<reference evidence="2" key="1">
    <citation type="submission" date="2022-08" db="EMBL/GenBank/DDBJ databases">
        <authorList>
            <consortium name="DOE Joint Genome Institute"/>
            <person name="Min B."/>
            <person name="Riley R."/>
            <person name="Sierra-Patev S."/>
            <person name="Naranjo-Ortiz M."/>
            <person name="Looney B."/>
            <person name="Konkel Z."/>
            <person name="Slot J.C."/>
            <person name="Sakamoto Y."/>
            <person name="Steenwyk J.L."/>
            <person name="Rokas A."/>
            <person name="Carro J."/>
            <person name="Camarero S."/>
            <person name="Ferreira P."/>
            <person name="Molpeceres G."/>
            <person name="Ruiz-Duenas F.J."/>
            <person name="Serrano A."/>
            <person name="Henrissat B."/>
            <person name="Drula E."/>
            <person name="Hughes K.W."/>
            <person name="Mata J.L."/>
            <person name="Ishikawa N.K."/>
            <person name="Vargas-Isla R."/>
            <person name="Ushijima S."/>
            <person name="Smith C.A."/>
            <person name="Ahrendt S."/>
            <person name="Andreopoulos W."/>
            <person name="He G."/>
            <person name="Labutti K."/>
            <person name="Lipzen A."/>
            <person name="Ng V."/>
            <person name="Sandor L."/>
            <person name="Barry K."/>
            <person name="Martinez A.T."/>
            <person name="Xiao Y."/>
            <person name="Gibbons J.G."/>
            <person name="Terashima K."/>
            <person name="Hibbett D.S."/>
            <person name="Grigoriev I.V."/>
        </authorList>
    </citation>
    <scope>NUCLEOTIDE SEQUENCE</scope>
    <source>
        <strain evidence="2">TFB9207</strain>
    </source>
</reference>
<comment type="caution">
    <text evidence="2">The sequence shown here is derived from an EMBL/GenBank/DDBJ whole genome shotgun (WGS) entry which is preliminary data.</text>
</comment>
<evidence type="ECO:0000313" key="3">
    <source>
        <dbReference type="Proteomes" id="UP001163846"/>
    </source>
</evidence>
<proteinExistence type="predicted"/>
<name>A0AA38P8G1_9AGAR</name>
<dbReference type="AlphaFoldDB" id="A0AA38P8G1"/>